<evidence type="ECO:0000313" key="2">
    <source>
        <dbReference type="Proteomes" id="UP000887565"/>
    </source>
</evidence>
<keyword evidence="2" id="KW-1185">Reference proteome</keyword>
<protein>
    <submittedName>
        <fullName evidence="3">Uncharacterized protein</fullName>
    </submittedName>
</protein>
<feature type="compositionally biased region" description="Low complexity" evidence="1">
    <location>
        <begin position="43"/>
        <end position="52"/>
    </location>
</feature>
<reference evidence="3" key="1">
    <citation type="submission" date="2022-11" db="UniProtKB">
        <authorList>
            <consortium name="WormBaseParasite"/>
        </authorList>
    </citation>
    <scope>IDENTIFICATION</scope>
</reference>
<organism evidence="2 3">
    <name type="scientific">Romanomermis culicivorax</name>
    <name type="common">Nematode worm</name>
    <dbReference type="NCBI Taxonomy" id="13658"/>
    <lineage>
        <taxon>Eukaryota</taxon>
        <taxon>Metazoa</taxon>
        <taxon>Ecdysozoa</taxon>
        <taxon>Nematoda</taxon>
        <taxon>Enoplea</taxon>
        <taxon>Dorylaimia</taxon>
        <taxon>Mermithida</taxon>
        <taxon>Mermithoidea</taxon>
        <taxon>Mermithidae</taxon>
        <taxon>Romanomermis</taxon>
    </lineage>
</organism>
<accession>A0A915JTR1</accession>
<dbReference type="AlphaFoldDB" id="A0A915JTR1"/>
<evidence type="ECO:0000313" key="3">
    <source>
        <dbReference type="WBParaSite" id="nRc.2.0.1.t29202-RA"/>
    </source>
</evidence>
<evidence type="ECO:0000256" key="1">
    <source>
        <dbReference type="SAM" id="MobiDB-lite"/>
    </source>
</evidence>
<feature type="region of interest" description="Disordered" evidence="1">
    <location>
        <begin position="43"/>
        <end position="64"/>
    </location>
</feature>
<sequence length="116" mass="12903">MQKNQPATPLFDVRLSGSAANGTVSLSRRRIVDEKGSFKRNFFNSSSLSTSNMPTVSGSSSLDSDKVRERLAPGGISKDKKLCDYVLLIFSEQTIIDGNKKSFLKFEKARYKISFQ</sequence>
<feature type="compositionally biased region" description="Polar residues" evidence="1">
    <location>
        <begin position="53"/>
        <end position="62"/>
    </location>
</feature>
<proteinExistence type="predicted"/>
<name>A0A915JTR1_ROMCU</name>
<dbReference type="Proteomes" id="UP000887565">
    <property type="component" value="Unplaced"/>
</dbReference>
<dbReference type="WBParaSite" id="nRc.2.0.1.t29202-RA">
    <property type="protein sequence ID" value="nRc.2.0.1.t29202-RA"/>
    <property type="gene ID" value="nRc.2.0.1.g29202"/>
</dbReference>